<proteinExistence type="predicted"/>
<reference evidence="2 3" key="1">
    <citation type="journal article" date="2023" name="Int. J. Syst. Evol. Microbiol.">
        <title>Methylocystis iwaonis sp. nov., a type II methane-oxidizing bacterium from surface soil of a rice paddy field in Japan, and emended description of the genus Methylocystis (ex Whittenbury et al. 1970) Bowman et al. 1993.</title>
        <authorList>
            <person name="Kaise H."/>
            <person name="Sawadogo J.B."/>
            <person name="Alam M.S."/>
            <person name="Ueno C."/>
            <person name="Dianou D."/>
            <person name="Shinjo R."/>
            <person name="Asakawa S."/>
        </authorList>
    </citation>
    <scope>NUCLEOTIDE SEQUENCE [LARGE SCALE GENOMIC DNA]</scope>
    <source>
        <strain evidence="2 3">SS37A-Re</strain>
    </source>
</reference>
<dbReference type="RefSeq" id="WP_202072749.1">
    <property type="nucleotide sequence ID" value="NZ_AP027142.1"/>
</dbReference>
<dbReference type="EMBL" id="AP027142">
    <property type="protein sequence ID" value="BDV34099.1"/>
    <property type="molecule type" value="Genomic_DNA"/>
</dbReference>
<name>A0ABM8E7Z8_9HYPH</name>
<keyword evidence="1" id="KW-0732">Signal</keyword>
<sequence>MKYRLACLFVFAVTPALAVDPTGIPECDALLKRYEACSSQLSRKQVHAAQKELLDGAMGMRAVANDPAKRADLARYCTDTFEQMKKASDIKDCMSKP</sequence>
<evidence type="ECO:0000256" key="1">
    <source>
        <dbReference type="SAM" id="SignalP"/>
    </source>
</evidence>
<dbReference type="Proteomes" id="UP001317629">
    <property type="component" value="Chromosome"/>
</dbReference>
<feature type="signal peptide" evidence="1">
    <location>
        <begin position="1"/>
        <end position="18"/>
    </location>
</feature>
<keyword evidence="3" id="KW-1185">Reference proteome</keyword>
<organism evidence="2 3">
    <name type="scientific">Methylocystis iwaonis</name>
    <dbReference type="NCBI Taxonomy" id="2885079"/>
    <lineage>
        <taxon>Bacteria</taxon>
        <taxon>Pseudomonadati</taxon>
        <taxon>Pseudomonadota</taxon>
        <taxon>Alphaproteobacteria</taxon>
        <taxon>Hyphomicrobiales</taxon>
        <taxon>Methylocystaceae</taxon>
        <taxon>Methylocystis</taxon>
    </lineage>
</organism>
<feature type="chain" id="PRO_5045513747" evidence="1">
    <location>
        <begin position="19"/>
        <end position="97"/>
    </location>
</feature>
<evidence type="ECO:0000313" key="2">
    <source>
        <dbReference type="EMBL" id="BDV34099.1"/>
    </source>
</evidence>
<accession>A0ABM8E7Z8</accession>
<protein>
    <submittedName>
        <fullName evidence="2">Uncharacterized protein</fullName>
    </submittedName>
</protein>
<gene>
    <name evidence="2" type="ORF">SS37A_16280</name>
</gene>
<evidence type="ECO:0000313" key="3">
    <source>
        <dbReference type="Proteomes" id="UP001317629"/>
    </source>
</evidence>